<organism evidence="2 3">
    <name type="scientific">Acer negundo</name>
    <name type="common">Box elder</name>
    <dbReference type="NCBI Taxonomy" id="4023"/>
    <lineage>
        <taxon>Eukaryota</taxon>
        <taxon>Viridiplantae</taxon>
        <taxon>Streptophyta</taxon>
        <taxon>Embryophyta</taxon>
        <taxon>Tracheophyta</taxon>
        <taxon>Spermatophyta</taxon>
        <taxon>Magnoliopsida</taxon>
        <taxon>eudicotyledons</taxon>
        <taxon>Gunneridae</taxon>
        <taxon>Pentapetalae</taxon>
        <taxon>rosids</taxon>
        <taxon>malvids</taxon>
        <taxon>Sapindales</taxon>
        <taxon>Sapindaceae</taxon>
        <taxon>Hippocastanoideae</taxon>
        <taxon>Acereae</taxon>
        <taxon>Acer</taxon>
    </lineage>
</organism>
<name>A0AAD5JF87_ACENE</name>
<feature type="compositionally biased region" description="Polar residues" evidence="1">
    <location>
        <begin position="31"/>
        <end position="40"/>
    </location>
</feature>
<dbReference type="AlphaFoldDB" id="A0AAD5JF87"/>
<gene>
    <name evidence="2" type="ORF">LWI28_012066</name>
</gene>
<feature type="region of interest" description="Disordered" evidence="1">
    <location>
        <begin position="22"/>
        <end position="46"/>
    </location>
</feature>
<dbReference type="Proteomes" id="UP001064489">
    <property type="component" value="Chromosome 13"/>
</dbReference>
<accession>A0AAD5JF87</accession>
<reference evidence="2 3" key="1">
    <citation type="journal article" date="2022" name="Plant J.">
        <title>Strategies of tolerance reflected in two North American maple genomes.</title>
        <authorList>
            <person name="McEvoy S.L."/>
            <person name="Sezen U.U."/>
            <person name="Trouern-Trend A."/>
            <person name="McMahon S.M."/>
            <person name="Schaberg P.G."/>
            <person name="Yang J."/>
            <person name="Wegrzyn J.L."/>
            <person name="Swenson N.G."/>
        </authorList>
    </citation>
    <scope>NUCLEOTIDE SEQUENCE [LARGE SCALE GENOMIC DNA]</scope>
    <source>
        <strain evidence="2">91603</strain>
    </source>
</reference>
<comment type="caution">
    <text evidence="2">The sequence shown here is derived from an EMBL/GenBank/DDBJ whole genome shotgun (WGS) entry which is preliminary data.</text>
</comment>
<proteinExistence type="predicted"/>
<sequence>MYSWERFWKQLGEKTSRIAFFGTSGEEDKPSQSYYNQDGRSSGARKEVDAGKDFLHDHFSYVDVVKESSLKEQVKGSLAISWKVTQVKEKWMSRSAIGVLKEFTSLDSFNQRLKAKGLAFSSSFMGVRNIV</sequence>
<protein>
    <submittedName>
        <fullName evidence="2">Uncharacterized protein</fullName>
    </submittedName>
</protein>
<dbReference type="EMBL" id="JAJSOW010000002">
    <property type="protein sequence ID" value="KAI9198226.1"/>
    <property type="molecule type" value="Genomic_DNA"/>
</dbReference>
<evidence type="ECO:0000256" key="1">
    <source>
        <dbReference type="SAM" id="MobiDB-lite"/>
    </source>
</evidence>
<evidence type="ECO:0000313" key="2">
    <source>
        <dbReference type="EMBL" id="KAI9198226.1"/>
    </source>
</evidence>
<keyword evidence="3" id="KW-1185">Reference proteome</keyword>
<evidence type="ECO:0000313" key="3">
    <source>
        <dbReference type="Proteomes" id="UP001064489"/>
    </source>
</evidence>